<dbReference type="GO" id="GO:0046872">
    <property type="term" value="F:metal ion binding"/>
    <property type="evidence" value="ECO:0007669"/>
    <property type="project" value="UniProtKB-KW"/>
</dbReference>
<gene>
    <name evidence="7" type="ORF">Ga0061068_11538</name>
</gene>
<organism evidence="7 8">
    <name type="scientific">Tepidiphilus thermophilus</name>
    <dbReference type="NCBI Taxonomy" id="876478"/>
    <lineage>
        <taxon>Bacteria</taxon>
        <taxon>Pseudomonadati</taxon>
        <taxon>Pseudomonadota</taxon>
        <taxon>Hydrogenophilia</taxon>
        <taxon>Hydrogenophilales</taxon>
        <taxon>Hydrogenophilaceae</taxon>
        <taxon>Tepidiphilus</taxon>
    </lineage>
</organism>
<protein>
    <submittedName>
        <fullName evidence="7">Cytochrome C oxidase, cbb3-type, subunit III</fullName>
    </submittedName>
</protein>
<reference evidence="8" key="1">
    <citation type="submission" date="2015-08" db="EMBL/GenBank/DDBJ databases">
        <authorList>
            <person name="Babu N.S."/>
            <person name="Beckwith C.J."/>
            <person name="Beseler K.G."/>
            <person name="Brison A."/>
            <person name="Carone J.V."/>
            <person name="Caskin T.P."/>
            <person name="Diamond M."/>
            <person name="Durham M.E."/>
            <person name="Foxe J.M."/>
            <person name="Go M."/>
            <person name="Henderson B.A."/>
            <person name="Jones I.B."/>
            <person name="McGettigan J.A."/>
            <person name="Micheletti S.J."/>
            <person name="Nasrallah M.E."/>
            <person name="Ortiz D."/>
            <person name="Piller C.R."/>
            <person name="Privatt S.R."/>
            <person name="Schneider S.L."/>
            <person name="Sharp S."/>
            <person name="Smith T.C."/>
            <person name="Stanton J.D."/>
            <person name="Ullery H.E."/>
            <person name="Wilson R.J."/>
            <person name="Serrano M.G."/>
            <person name="Buck G."/>
            <person name="Lee V."/>
            <person name="Wang Y."/>
            <person name="Carvalho R."/>
            <person name="Voegtly L."/>
            <person name="Shi R."/>
            <person name="Duckworth R."/>
            <person name="Johnson A."/>
            <person name="Loviza R."/>
            <person name="Walstead R."/>
            <person name="Shah Z."/>
            <person name="Kiflezghi M."/>
            <person name="Wade K."/>
            <person name="Ball S.L."/>
            <person name="Bradley K.W."/>
            <person name="Asai D.J."/>
            <person name="Bowman C.A."/>
            <person name="Russell D.A."/>
            <person name="Pope W.H."/>
            <person name="Jacobs-Sera D."/>
            <person name="Hendrix R.W."/>
            <person name="Hatfull G.F."/>
        </authorList>
    </citation>
    <scope>NUCLEOTIDE SEQUENCE [LARGE SCALE GENOMIC DNA]</scope>
    <source>
        <strain evidence="8">JCM 19170</strain>
    </source>
</reference>
<feature type="domain" description="Cytochrome c" evidence="6">
    <location>
        <begin position="69"/>
        <end position="162"/>
    </location>
</feature>
<keyword evidence="5" id="KW-0812">Transmembrane</keyword>
<dbReference type="OrthoDB" id="9765171at2"/>
<accession>A0A0K6IXZ9</accession>
<evidence type="ECO:0000256" key="2">
    <source>
        <dbReference type="ARBA" id="ARBA00022723"/>
    </source>
</evidence>
<keyword evidence="5" id="KW-1133">Transmembrane helix</keyword>
<evidence type="ECO:0000256" key="1">
    <source>
        <dbReference type="ARBA" id="ARBA00022617"/>
    </source>
</evidence>
<dbReference type="InterPro" id="IPR009056">
    <property type="entry name" value="Cyt_c-like_dom"/>
</dbReference>
<feature type="transmembrane region" description="Helical" evidence="5">
    <location>
        <begin position="7"/>
        <end position="24"/>
    </location>
</feature>
<dbReference type="InterPro" id="IPR036909">
    <property type="entry name" value="Cyt_c-like_dom_sf"/>
</dbReference>
<dbReference type="Pfam" id="PF13442">
    <property type="entry name" value="Cytochrome_CBB3"/>
    <property type="match status" value="1"/>
</dbReference>
<keyword evidence="8" id="KW-1185">Reference proteome</keyword>
<sequence length="179" mass="20027">MQRCLRGFGFALVVVAVVAGWVLYSGRVSVAADEPHAQWLYHLLEWVRERSIAQASRTIEVPKDLDAPQRLLAGGADYDAMCVGCHLAPGIAESDFTLGLYPTPPKLTEPRATLQGLSEEAAARRDFWIIKHGIKASGMPAWGKTHDDERIWNMVAFLKRLPDLNENQYRILTSRQGDR</sequence>
<evidence type="ECO:0000313" key="7">
    <source>
        <dbReference type="EMBL" id="CUB07973.1"/>
    </source>
</evidence>
<evidence type="ECO:0000256" key="4">
    <source>
        <dbReference type="PROSITE-ProRule" id="PRU00433"/>
    </source>
</evidence>
<evidence type="ECO:0000259" key="6">
    <source>
        <dbReference type="PROSITE" id="PS51007"/>
    </source>
</evidence>
<proteinExistence type="predicted"/>
<keyword evidence="2 4" id="KW-0479">Metal-binding</keyword>
<dbReference type="RefSeq" id="WP_055424221.1">
    <property type="nucleotide sequence ID" value="NZ_CYHH01000015.1"/>
</dbReference>
<dbReference type="PROSITE" id="PS51007">
    <property type="entry name" value="CYTC"/>
    <property type="match status" value="1"/>
</dbReference>
<evidence type="ECO:0000256" key="3">
    <source>
        <dbReference type="ARBA" id="ARBA00023004"/>
    </source>
</evidence>
<name>A0A0K6IXZ9_9PROT</name>
<dbReference type="GO" id="GO:0009055">
    <property type="term" value="F:electron transfer activity"/>
    <property type="evidence" value="ECO:0007669"/>
    <property type="project" value="InterPro"/>
</dbReference>
<dbReference type="SUPFAM" id="SSF46626">
    <property type="entry name" value="Cytochrome c"/>
    <property type="match status" value="1"/>
</dbReference>
<dbReference type="Proteomes" id="UP000182108">
    <property type="component" value="Unassembled WGS sequence"/>
</dbReference>
<keyword evidence="3 4" id="KW-0408">Iron</keyword>
<dbReference type="GO" id="GO:0020037">
    <property type="term" value="F:heme binding"/>
    <property type="evidence" value="ECO:0007669"/>
    <property type="project" value="InterPro"/>
</dbReference>
<dbReference type="EMBL" id="CYHH01000015">
    <property type="protein sequence ID" value="CUB07973.1"/>
    <property type="molecule type" value="Genomic_DNA"/>
</dbReference>
<dbReference type="Gene3D" id="1.10.760.10">
    <property type="entry name" value="Cytochrome c-like domain"/>
    <property type="match status" value="1"/>
</dbReference>
<dbReference type="AlphaFoldDB" id="A0A0K6IXZ9"/>
<evidence type="ECO:0000256" key="5">
    <source>
        <dbReference type="SAM" id="Phobius"/>
    </source>
</evidence>
<evidence type="ECO:0000313" key="8">
    <source>
        <dbReference type="Proteomes" id="UP000182108"/>
    </source>
</evidence>
<keyword evidence="5" id="KW-0472">Membrane</keyword>
<keyword evidence="1 4" id="KW-0349">Heme</keyword>